<sequence>MSGEPRIRLRREPHPELVRSGHGGITLAVSYLRLHLSLYLSLSLYLFPGAFPAVCRHDEAA</sequence>
<gene>
    <name evidence="1" type="ORF">STVIR_2084</name>
</gene>
<dbReference type="PATRIC" id="fig|1160705.3.peg.2075"/>
<dbReference type="Proteomes" id="UP000011205">
    <property type="component" value="Unassembled WGS sequence"/>
</dbReference>
<dbReference type="AlphaFoldDB" id="L8PND8"/>
<organism evidence="1 2">
    <name type="scientific">Streptomyces viridochromogenes Tue57</name>
    <dbReference type="NCBI Taxonomy" id="1160705"/>
    <lineage>
        <taxon>Bacteria</taxon>
        <taxon>Bacillati</taxon>
        <taxon>Actinomycetota</taxon>
        <taxon>Actinomycetes</taxon>
        <taxon>Kitasatosporales</taxon>
        <taxon>Streptomycetaceae</taxon>
        <taxon>Streptomyces</taxon>
    </lineage>
</organism>
<accession>L8PND8</accession>
<dbReference type="EMBL" id="AMLP01000066">
    <property type="protein sequence ID" value="ELS56967.1"/>
    <property type="molecule type" value="Genomic_DNA"/>
</dbReference>
<proteinExistence type="predicted"/>
<comment type="caution">
    <text evidence="1">The sequence shown here is derived from an EMBL/GenBank/DDBJ whole genome shotgun (WGS) entry which is preliminary data.</text>
</comment>
<evidence type="ECO:0000313" key="1">
    <source>
        <dbReference type="EMBL" id="ELS56967.1"/>
    </source>
</evidence>
<protein>
    <submittedName>
        <fullName evidence="1">Uncharacterized protein</fullName>
    </submittedName>
</protein>
<name>L8PND8_STRVR</name>
<reference evidence="1 2" key="1">
    <citation type="journal article" date="2013" name="Genome Announc.">
        <title>Draft Genome Sequence of Streptomyces viridochromogenes Strain Tu57, Producer of Avilamycin.</title>
        <authorList>
            <person name="Gruning B.A."/>
            <person name="Erxleben A."/>
            <person name="Hahnlein A."/>
            <person name="Gunther S."/>
        </authorList>
    </citation>
    <scope>NUCLEOTIDE SEQUENCE [LARGE SCALE GENOMIC DNA]</scope>
    <source>
        <strain evidence="1 2">Tue57</strain>
    </source>
</reference>
<evidence type="ECO:0000313" key="2">
    <source>
        <dbReference type="Proteomes" id="UP000011205"/>
    </source>
</evidence>